<dbReference type="GO" id="GO:0097038">
    <property type="term" value="C:perinuclear endoplasmic reticulum"/>
    <property type="evidence" value="ECO:0007669"/>
    <property type="project" value="TreeGrafter"/>
</dbReference>
<evidence type="ECO:0000256" key="1">
    <source>
        <dbReference type="ARBA" id="ARBA00023121"/>
    </source>
</evidence>
<dbReference type="InterPro" id="IPR037239">
    <property type="entry name" value="OSBP_sf"/>
</dbReference>
<dbReference type="GO" id="GO:0032934">
    <property type="term" value="F:sterol binding"/>
    <property type="evidence" value="ECO:0007669"/>
    <property type="project" value="TreeGrafter"/>
</dbReference>
<evidence type="ECO:0000313" key="7">
    <source>
        <dbReference type="RefSeq" id="XP_013420146.1"/>
    </source>
</evidence>
<dbReference type="OrthoDB" id="416222at2759"/>
<organism evidence="6 7">
    <name type="scientific">Lingula anatina</name>
    <name type="common">Brachiopod</name>
    <name type="synonym">Lingula unguis</name>
    <dbReference type="NCBI Taxonomy" id="7574"/>
    <lineage>
        <taxon>Eukaryota</taxon>
        <taxon>Metazoa</taxon>
        <taxon>Spiralia</taxon>
        <taxon>Lophotrochozoa</taxon>
        <taxon>Brachiopoda</taxon>
        <taxon>Linguliformea</taxon>
        <taxon>Lingulata</taxon>
        <taxon>Lingulida</taxon>
        <taxon>Linguloidea</taxon>
        <taxon>Lingulidae</taxon>
        <taxon>Lingula</taxon>
    </lineage>
</organism>
<evidence type="ECO:0000256" key="5">
    <source>
        <dbReference type="SAM" id="MobiDB-lite"/>
    </source>
</evidence>
<dbReference type="Gene3D" id="2.40.160.120">
    <property type="match status" value="1"/>
</dbReference>
<keyword evidence="1" id="KW-0446">Lipid-binding</keyword>
<keyword evidence="3" id="KW-0445">Lipid transport</keyword>
<evidence type="ECO:0000313" key="6">
    <source>
        <dbReference type="Proteomes" id="UP000085678"/>
    </source>
</evidence>
<dbReference type="AlphaFoldDB" id="A0A1S3KD14"/>
<feature type="region of interest" description="Disordered" evidence="5">
    <location>
        <begin position="229"/>
        <end position="262"/>
    </location>
</feature>
<dbReference type="Pfam" id="PF01237">
    <property type="entry name" value="Oxysterol_BP"/>
    <property type="match status" value="1"/>
</dbReference>
<dbReference type="InterPro" id="IPR018494">
    <property type="entry name" value="Oxysterol-bd_CS"/>
</dbReference>
<sequence length="405" mass="46588">MPVIFNEPLSFLQRLTEYMEYHFLLETANNCDDPVDRIQYVTAFAVSASGSNWDRLGKPFNPLLGETYEYVREDLGWKIICEQVSHHPPVSAFHVESQTYRFHGTILPKLKFWGKSVEVQPKGTITVELLKHGETYTWQNVNCSVHNIIVGKLWVEHSGQMEVVNHQTNHRVVLNYKPCGWFGKDAHKLEGVVFNPSKEKVKILYGSWIDTLFSVDPEVYETWIKSSASRNKSSTGSSNNSISGCTSGQNGSTGDFHECEDSESADDAFVPRKASTCDLQLPGQVLLWRAEERPALSKQYYSFTAFAITLNELSSEQIATLPPTDSRLRPDIRKLEDGDIDGAAEEKVRLEEKQRAARKERKKKKDEWRPCWFMQCQHPETGKEDWMYTGEYWVTRDWKRCPDIF</sequence>
<dbReference type="PANTHER" id="PTHR10972">
    <property type="entry name" value="OXYSTEROL-BINDING PROTEIN-RELATED"/>
    <property type="match status" value="1"/>
</dbReference>
<dbReference type="FunFam" id="2.40.160.120:FF:000005">
    <property type="entry name" value="Oxysterol-binding protein"/>
    <property type="match status" value="1"/>
</dbReference>
<dbReference type="GeneID" id="106180654"/>
<accession>A0A1S3KD14</accession>
<keyword evidence="3" id="KW-0813">Transport</keyword>
<proteinExistence type="inferred from homology"/>
<dbReference type="SUPFAM" id="SSF144000">
    <property type="entry name" value="Oxysterol-binding protein-like"/>
    <property type="match status" value="1"/>
</dbReference>
<dbReference type="STRING" id="7574.A0A1S3KD14"/>
<name>A0A1S3KD14_LINAN</name>
<dbReference type="OMA" id="RPSNCNE"/>
<dbReference type="GO" id="GO:0006869">
    <property type="term" value="P:lipid transport"/>
    <property type="evidence" value="ECO:0007669"/>
    <property type="project" value="UniProtKB-KW"/>
</dbReference>
<dbReference type="FunCoup" id="A0A1S3KD14">
    <property type="interactions" value="1277"/>
</dbReference>
<keyword evidence="6" id="KW-1185">Reference proteome</keyword>
<dbReference type="Proteomes" id="UP000085678">
    <property type="component" value="Unplaced"/>
</dbReference>
<evidence type="ECO:0000256" key="3">
    <source>
        <dbReference type="RuleBase" id="RU003845"/>
    </source>
</evidence>
<dbReference type="PROSITE" id="PS01013">
    <property type="entry name" value="OSBP"/>
    <property type="match status" value="1"/>
</dbReference>
<dbReference type="InterPro" id="IPR000648">
    <property type="entry name" value="Oxysterol-bd"/>
</dbReference>
<evidence type="ECO:0000256" key="2">
    <source>
        <dbReference type="RuleBase" id="RU003844"/>
    </source>
</evidence>
<gene>
    <name evidence="7" type="primary">LOC106180654</name>
</gene>
<evidence type="ECO:0000256" key="4">
    <source>
        <dbReference type="SAM" id="Coils"/>
    </source>
</evidence>
<dbReference type="InParanoid" id="A0A1S3KD14"/>
<keyword evidence="4" id="KW-0175">Coiled coil</keyword>
<reference evidence="7" key="1">
    <citation type="submission" date="2025-08" db="UniProtKB">
        <authorList>
            <consortium name="RefSeq"/>
        </authorList>
    </citation>
    <scope>IDENTIFICATION</scope>
    <source>
        <tissue evidence="7">Gonads</tissue>
    </source>
</reference>
<dbReference type="RefSeq" id="XP_013420146.1">
    <property type="nucleotide sequence ID" value="XM_013564692.1"/>
</dbReference>
<dbReference type="GO" id="GO:0005886">
    <property type="term" value="C:plasma membrane"/>
    <property type="evidence" value="ECO:0007669"/>
    <property type="project" value="TreeGrafter"/>
</dbReference>
<dbReference type="PANTHER" id="PTHR10972:SF209">
    <property type="entry name" value="OXYSTEROL-BINDING PROTEIN"/>
    <property type="match status" value="1"/>
</dbReference>
<dbReference type="FunFam" id="3.30.70.3490:FF:000015">
    <property type="entry name" value="Oxysterol-binding protein"/>
    <property type="match status" value="1"/>
</dbReference>
<comment type="similarity">
    <text evidence="2">Belongs to the OSBP family.</text>
</comment>
<dbReference type="GO" id="GO:0005829">
    <property type="term" value="C:cytosol"/>
    <property type="evidence" value="ECO:0007669"/>
    <property type="project" value="TreeGrafter"/>
</dbReference>
<protein>
    <recommendedName>
        <fullName evidence="3">Oxysterol-binding protein</fullName>
    </recommendedName>
</protein>
<dbReference type="Gene3D" id="3.30.70.3490">
    <property type="match status" value="1"/>
</dbReference>
<dbReference type="KEGG" id="lak:106180654"/>
<feature type="compositionally biased region" description="Low complexity" evidence="5">
    <location>
        <begin position="229"/>
        <end position="248"/>
    </location>
</feature>
<feature type="coiled-coil region" evidence="4">
    <location>
        <begin position="340"/>
        <end position="367"/>
    </location>
</feature>